<dbReference type="AlphaFoldDB" id="A0A9D1DQ16"/>
<reference evidence="4" key="1">
    <citation type="submission" date="2020-10" db="EMBL/GenBank/DDBJ databases">
        <authorList>
            <person name="Gilroy R."/>
        </authorList>
    </citation>
    <scope>NUCLEOTIDE SEQUENCE</scope>
    <source>
        <strain evidence="4">ChiSjej1B19-7085</strain>
    </source>
</reference>
<dbReference type="InterPro" id="IPR011330">
    <property type="entry name" value="Glyco_hydro/deAcase_b/a-brl"/>
</dbReference>
<reference evidence="4" key="2">
    <citation type="journal article" date="2021" name="PeerJ">
        <title>Extensive microbial diversity within the chicken gut microbiome revealed by metagenomics and culture.</title>
        <authorList>
            <person name="Gilroy R."/>
            <person name="Ravi A."/>
            <person name="Getino M."/>
            <person name="Pursley I."/>
            <person name="Horton D.L."/>
            <person name="Alikhan N.F."/>
            <person name="Baker D."/>
            <person name="Gharbi K."/>
            <person name="Hall N."/>
            <person name="Watson M."/>
            <person name="Adriaenssens E.M."/>
            <person name="Foster-Nyarko E."/>
            <person name="Jarju S."/>
            <person name="Secka A."/>
            <person name="Antonio M."/>
            <person name="Oren A."/>
            <person name="Chaudhuri R.R."/>
            <person name="La Ragione R."/>
            <person name="Hildebrand F."/>
            <person name="Pallen M.J."/>
        </authorList>
    </citation>
    <scope>NUCLEOTIDE SEQUENCE</scope>
    <source>
        <strain evidence="4">ChiSjej1B19-7085</strain>
    </source>
</reference>
<comment type="caution">
    <text evidence="4">The sequence shown here is derived from an EMBL/GenBank/DDBJ whole genome shotgun (WGS) entry which is preliminary data.</text>
</comment>
<dbReference type="PANTHER" id="PTHR34216">
    <property type="match status" value="1"/>
</dbReference>
<dbReference type="SUPFAM" id="SSF88713">
    <property type="entry name" value="Glycoside hydrolase/deacetylase"/>
    <property type="match status" value="1"/>
</dbReference>
<name>A0A9D1DQ16_9FIRM</name>
<dbReference type="CDD" id="cd10967">
    <property type="entry name" value="CE4_GLA_like_6s"/>
    <property type="match status" value="1"/>
</dbReference>
<evidence type="ECO:0000313" key="5">
    <source>
        <dbReference type="Proteomes" id="UP000886785"/>
    </source>
</evidence>
<dbReference type="PANTHER" id="PTHR34216:SF3">
    <property type="entry name" value="POLY-BETA-1,6-N-ACETYL-D-GLUCOSAMINE N-DEACETYLASE"/>
    <property type="match status" value="1"/>
</dbReference>
<organism evidence="4 5">
    <name type="scientific">Candidatus Gallacutalibacter pullicola</name>
    <dbReference type="NCBI Taxonomy" id="2840830"/>
    <lineage>
        <taxon>Bacteria</taxon>
        <taxon>Bacillati</taxon>
        <taxon>Bacillota</taxon>
        <taxon>Clostridia</taxon>
        <taxon>Eubacteriales</taxon>
        <taxon>Candidatus Gallacutalibacter</taxon>
    </lineage>
</organism>
<protein>
    <submittedName>
        <fullName evidence="4">Polysaccharide deacetylase family protein</fullName>
    </submittedName>
</protein>
<comment type="subcellular location">
    <subcellularLocation>
        <location evidence="1">Secreted</location>
    </subcellularLocation>
</comment>
<evidence type="ECO:0000259" key="3">
    <source>
        <dbReference type="PROSITE" id="PS51677"/>
    </source>
</evidence>
<dbReference type="GO" id="GO:0005975">
    <property type="term" value="P:carbohydrate metabolic process"/>
    <property type="evidence" value="ECO:0007669"/>
    <property type="project" value="InterPro"/>
</dbReference>
<proteinExistence type="predicted"/>
<keyword evidence="2" id="KW-0732">Signal</keyword>
<dbReference type="EMBL" id="DVHF01000050">
    <property type="protein sequence ID" value="HIR56892.1"/>
    <property type="molecule type" value="Genomic_DNA"/>
</dbReference>
<evidence type="ECO:0000256" key="1">
    <source>
        <dbReference type="ARBA" id="ARBA00004613"/>
    </source>
</evidence>
<gene>
    <name evidence="4" type="ORF">IAA54_04425</name>
</gene>
<evidence type="ECO:0000256" key="2">
    <source>
        <dbReference type="ARBA" id="ARBA00022729"/>
    </source>
</evidence>
<evidence type="ECO:0000313" key="4">
    <source>
        <dbReference type="EMBL" id="HIR56892.1"/>
    </source>
</evidence>
<sequence length="281" mass="32362">MPLRRDVALFPQGKTKAFTLSYDDGVIQDRRFIELLKKYKLQATFNLNSERFDSEEQYSHIRVGHCRVMKKEVRDLYAGFEVAGHTATHPDLAQLPMSTASWEVCLDKNNLEQITGKIVTGFAYPFGTWNHETLDVLKAAGIRYARTVKSTHNFRLPENFLLWDPCCHHDDPELMNLAEKFLALDGTNLKNSLSVFYVWGHTYEFDDHENWDRIEALFQKISGHDTVWYATNGEIEEYAAAVKSLRYSSDGSVIYNPTATAVWLRILDQDYVIRPGETVNL</sequence>
<dbReference type="InterPro" id="IPR002509">
    <property type="entry name" value="NODB_dom"/>
</dbReference>
<dbReference type="GO" id="GO:0005576">
    <property type="term" value="C:extracellular region"/>
    <property type="evidence" value="ECO:0007669"/>
    <property type="project" value="UniProtKB-SubCell"/>
</dbReference>
<dbReference type="Gene3D" id="3.20.20.370">
    <property type="entry name" value="Glycoside hydrolase/deacetylase"/>
    <property type="match status" value="1"/>
</dbReference>
<dbReference type="GO" id="GO:0016810">
    <property type="term" value="F:hydrolase activity, acting on carbon-nitrogen (but not peptide) bonds"/>
    <property type="evidence" value="ECO:0007669"/>
    <property type="project" value="InterPro"/>
</dbReference>
<dbReference type="Pfam" id="PF01522">
    <property type="entry name" value="Polysacc_deac_1"/>
    <property type="match status" value="1"/>
</dbReference>
<dbReference type="Proteomes" id="UP000886785">
    <property type="component" value="Unassembled WGS sequence"/>
</dbReference>
<dbReference type="PROSITE" id="PS51677">
    <property type="entry name" value="NODB"/>
    <property type="match status" value="1"/>
</dbReference>
<accession>A0A9D1DQ16</accession>
<feature type="domain" description="NodB homology" evidence="3">
    <location>
        <begin position="16"/>
        <end position="281"/>
    </location>
</feature>
<dbReference type="InterPro" id="IPR051398">
    <property type="entry name" value="Polysacch_Deacetylase"/>
</dbReference>